<keyword evidence="4" id="KW-0804">Transcription</keyword>
<dbReference type="CDD" id="cd00090">
    <property type="entry name" value="HTH_ARSR"/>
    <property type="match status" value="1"/>
</dbReference>
<dbReference type="RefSeq" id="WP_210222905.1">
    <property type="nucleotide sequence ID" value="NZ_CP072801.1"/>
</dbReference>
<dbReference type="InterPro" id="IPR051081">
    <property type="entry name" value="HTH_MetalResp_TranReg"/>
</dbReference>
<dbReference type="Proteomes" id="UP000672039">
    <property type="component" value="Chromosome"/>
</dbReference>
<gene>
    <name evidence="6" type="ORF">J9253_01025</name>
</gene>
<protein>
    <submittedName>
        <fullName evidence="6">Metalloregulator ArsR/SmtB family transcription factor</fullName>
    </submittedName>
</protein>
<dbReference type="InterPro" id="IPR011991">
    <property type="entry name" value="ArsR-like_HTH"/>
</dbReference>
<dbReference type="InterPro" id="IPR036390">
    <property type="entry name" value="WH_DNA-bd_sf"/>
</dbReference>
<dbReference type="Pfam" id="PF01022">
    <property type="entry name" value="HTH_5"/>
    <property type="match status" value="1"/>
</dbReference>
<evidence type="ECO:0000313" key="6">
    <source>
        <dbReference type="EMBL" id="QTR46572.1"/>
    </source>
</evidence>
<organism evidence="6 7">
    <name type="scientific">Thiothrix litoralis</name>
    <dbReference type="NCBI Taxonomy" id="2891210"/>
    <lineage>
        <taxon>Bacteria</taxon>
        <taxon>Pseudomonadati</taxon>
        <taxon>Pseudomonadota</taxon>
        <taxon>Gammaproteobacteria</taxon>
        <taxon>Thiotrichales</taxon>
        <taxon>Thiotrichaceae</taxon>
        <taxon>Thiothrix</taxon>
    </lineage>
</organism>
<evidence type="ECO:0000256" key="4">
    <source>
        <dbReference type="ARBA" id="ARBA00023163"/>
    </source>
</evidence>
<keyword evidence="1" id="KW-0059">Arsenical resistance</keyword>
<dbReference type="Gene3D" id="1.10.10.10">
    <property type="entry name" value="Winged helix-like DNA-binding domain superfamily/Winged helix DNA-binding domain"/>
    <property type="match status" value="1"/>
</dbReference>
<evidence type="ECO:0000256" key="1">
    <source>
        <dbReference type="ARBA" id="ARBA00022849"/>
    </source>
</evidence>
<dbReference type="PANTHER" id="PTHR33154">
    <property type="entry name" value="TRANSCRIPTIONAL REGULATOR, ARSR FAMILY"/>
    <property type="match status" value="1"/>
</dbReference>
<dbReference type="NCBIfam" id="NF033788">
    <property type="entry name" value="HTH_metalloreg"/>
    <property type="match status" value="1"/>
</dbReference>
<feature type="domain" description="HTH arsR-type" evidence="5">
    <location>
        <begin position="1"/>
        <end position="89"/>
    </location>
</feature>
<evidence type="ECO:0000256" key="3">
    <source>
        <dbReference type="ARBA" id="ARBA00023125"/>
    </source>
</evidence>
<accession>A0ABX7WTK0</accession>
<keyword evidence="2" id="KW-0805">Transcription regulation</keyword>
<keyword evidence="3" id="KW-0238">DNA-binding</keyword>
<dbReference type="SMART" id="SM00418">
    <property type="entry name" value="HTH_ARSR"/>
    <property type="match status" value="1"/>
</dbReference>
<sequence>MQLETFTKALADQTRLRILVLLEGKDELCVCELTQALELAQPKISRHLAVLRESSLLLDRKSGLWVYYRLNPELPLWMLDVLASLQLGSIGQEPFDADTLRLTGAEKQNPLCNSPNC</sequence>
<name>A0ABX7WTK0_9GAMM</name>
<evidence type="ECO:0000313" key="7">
    <source>
        <dbReference type="Proteomes" id="UP000672039"/>
    </source>
</evidence>
<reference evidence="6 7" key="1">
    <citation type="submission" date="2021-04" db="EMBL/GenBank/DDBJ databases">
        <title>Genomics, taxonomy and metabolism of representatives of sulfur bacteria of the genus Thiothrix: Thiothrix fructosivorans QT, Thiothrix unzii A1T and three new species, Thiothrix subterranea sp. nov., Thiothrix litoralis sp. nov. and 'Candidatus Thiothrix anitrata' sp. nov.</title>
        <authorList>
            <person name="Ravin N.V."/>
            <person name="Smolyakov D."/>
            <person name="Rudenko T.S."/>
            <person name="Mardanov A.V."/>
            <person name="Beletsky A.V."/>
            <person name="Markov N.D."/>
            <person name="Fomenkov A.I."/>
            <person name="Roberts R.J."/>
            <person name="Karnachuk O.V."/>
            <person name="Novikov A."/>
            <person name="Grabovich M.Y."/>
        </authorList>
    </citation>
    <scope>NUCLEOTIDE SEQUENCE [LARGE SCALE GENOMIC DNA]</scope>
    <source>
        <strain evidence="6 7">AS</strain>
    </source>
</reference>
<keyword evidence="7" id="KW-1185">Reference proteome</keyword>
<dbReference type="InterPro" id="IPR001845">
    <property type="entry name" value="HTH_ArsR_DNA-bd_dom"/>
</dbReference>
<dbReference type="NCBIfam" id="NF007528">
    <property type="entry name" value="PRK10141.1"/>
    <property type="match status" value="1"/>
</dbReference>
<evidence type="ECO:0000256" key="2">
    <source>
        <dbReference type="ARBA" id="ARBA00023015"/>
    </source>
</evidence>
<dbReference type="InterPro" id="IPR036388">
    <property type="entry name" value="WH-like_DNA-bd_sf"/>
</dbReference>
<dbReference type="PANTHER" id="PTHR33154:SF18">
    <property type="entry name" value="ARSENICAL RESISTANCE OPERON REPRESSOR"/>
    <property type="match status" value="1"/>
</dbReference>
<dbReference type="PRINTS" id="PR00778">
    <property type="entry name" value="HTHARSR"/>
</dbReference>
<dbReference type="EMBL" id="CP072801">
    <property type="protein sequence ID" value="QTR46572.1"/>
    <property type="molecule type" value="Genomic_DNA"/>
</dbReference>
<dbReference type="PROSITE" id="PS50987">
    <property type="entry name" value="HTH_ARSR_2"/>
    <property type="match status" value="1"/>
</dbReference>
<evidence type="ECO:0000259" key="5">
    <source>
        <dbReference type="PROSITE" id="PS50987"/>
    </source>
</evidence>
<proteinExistence type="predicted"/>
<dbReference type="SUPFAM" id="SSF46785">
    <property type="entry name" value="Winged helix' DNA-binding domain"/>
    <property type="match status" value="1"/>
</dbReference>